<comment type="caution">
    <text evidence="2">The sequence shown here is derived from an EMBL/GenBank/DDBJ whole genome shotgun (WGS) entry which is preliminary data.</text>
</comment>
<evidence type="ECO:0000313" key="3">
    <source>
        <dbReference type="Proteomes" id="UP001169069"/>
    </source>
</evidence>
<organism evidence="2 3">
    <name type="scientific">Sulfurovum zhangzhouensis</name>
    <dbReference type="NCBI Taxonomy" id="3019067"/>
    <lineage>
        <taxon>Bacteria</taxon>
        <taxon>Pseudomonadati</taxon>
        <taxon>Campylobacterota</taxon>
        <taxon>Epsilonproteobacteria</taxon>
        <taxon>Campylobacterales</taxon>
        <taxon>Sulfurovaceae</taxon>
        <taxon>Sulfurovum</taxon>
    </lineage>
</organism>
<accession>A0ABT7QYA9</accession>
<dbReference type="EMBL" id="JAQIBD010000002">
    <property type="protein sequence ID" value="MDM5271820.1"/>
    <property type="molecule type" value="Genomic_DNA"/>
</dbReference>
<dbReference type="RefSeq" id="WP_289413545.1">
    <property type="nucleotide sequence ID" value="NZ_JAQIBD010000002.1"/>
</dbReference>
<keyword evidence="3" id="KW-1185">Reference proteome</keyword>
<keyword evidence="1" id="KW-0472">Membrane</keyword>
<evidence type="ECO:0000313" key="2">
    <source>
        <dbReference type="EMBL" id="MDM5271820.1"/>
    </source>
</evidence>
<feature type="transmembrane region" description="Helical" evidence="1">
    <location>
        <begin position="12"/>
        <end position="31"/>
    </location>
</feature>
<name>A0ABT7QYA9_9BACT</name>
<reference evidence="2" key="1">
    <citation type="submission" date="2023-01" db="EMBL/GenBank/DDBJ databases">
        <title>Sulfurovum sp. zt1-1 genome assembly.</title>
        <authorList>
            <person name="Wang J."/>
        </authorList>
    </citation>
    <scope>NUCLEOTIDE SEQUENCE</scope>
    <source>
        <strain evidence="2">Zt1-1</strain>
    </source>
</reference>
<protein>
    <submittedName>
        <fullName evidence="2">Uncharacterized protein</fullName>
    </submittedName>
</protein>
<keyword evidence="1" id="KW-1133">Transmembrane helix</keyword>
<feature type="transmembrane region" description="Helical" evidence="1">
    <location>
        <begin position="37"/>
        <end position="58"/>
    </location>
</feature>
<feature type="transmembrane region" description="Helical" evidence="1">
    <location>
        <begin position="119"/>
        <end position="140"/>
    </location>
</feature>
<sequence>MTQAMPKSYIKLYWRIWLMIIACLLILRVYFIEEDFAYTLFNFYMIPTWIAIMVLNIIEGYKLRTYLEENHHQTWEKITNVPGFGSGGYNGFRALPFIYSDDNLSDPILKELKLNYKRFIKLILTVFFTMPLLFTVIVMLP</sequence>
<keyword evidence="1" id="KW-0812">Transmembrane</keyword>
<evidence type="ECO:0000256" key="1">
    <source>
        <dbReference type="SAM" id="Phobius"/>
    </source>
</evidence>
<proteinExistence type="predicted"/>
<dbReference type="Proteomes" id="UP001169069">
    <property type="component" value="Unassembled WGS sequence"/>
</dbReference>
<gene>
    <name evidence="2" type="ORF">PGH07_06495</name>
</gene>